<evidence type="ECO:0000256" key="7">
    <source>
        <dbReference type="ARBA" id="ARBA00022475"/>
    </source>
</evidence>
<evidence type="ECO:0000256" key="12">
    <source>
        <dbReference type="ARBA" id="ARBA00031636"/>
    </source>
</evidence>
<keyword evidence="7" id="KW-1003">Cell membrane</keyword>
<feature type="transmembrane region" description="Helical" evidence="13">
    <location>
        <begin position="386"/>
        <end position="407"/>
    </location>
</feature>
<dbReference type="GO" id="GO:0006811">
    <property type="term" value="P:monoatomic ion transport"/>
    <property type="evidence" value="ECO:0007669"/>
    <property type="project" value="UniProtKB-KW"/>
</dbReference>
<dbReference type="CDD" id="cd13138">
    <property type="entry name" value="MATE_yoeA_like"/>
    <property type="match status" value="1"/>
</dbReference>
<evidence type="ECO:0000256" key="5">
    <source>
        <dbReference type="ARBA" id="ARBA00022448"/>
    </source>
</evidence>
<feature type="transmembrane region" description="Helical" evidence="13">
    <location>
        <begin position="21"/>
        <end position="46"/>
    </location>
</feature>
<protein>
    <recommendedName>
        <fullName evidence="4">Probable multidrug resistance protein NorM</fullName>
    </recommendedName>
    <alternativeName>
        <fullName evidence="12">Multidrug-efflux transporter</fullName>
    </alternativeName>
</protein>
<organism evidence="14">
    <name type="scientific">uncultured Anaerotruncus sp</name>
    <dbReference type="NCBI Taxonomy" id="905011"/>
    <lineage>
        <taxon>Bacteria</taxon>
        <taxon>Bacillati</taxon>
        <taxon>Bacillota</taxon>
        <taxon>Clostridia</taxon>
        <taxon>Eubacteriales</taxon>
        <taxon>Oscillospiraceae</taxon>
        <taxon>Anaerotruncus</taxon>
        <taxon>environmental samples</taxon>
    </lineage>
</organism>
<evidence type="ECO:0000256" key="4">
    <source>
        <dbReference type="ARBA" id="ARBA00020268"/>
    </source>
</evidence>
<dbReference type="PANTHER" id="PTHR43298:SF2">
    <property type="entry name" value="FMN_FAD EXPORTER YEEO-RELATED"/>
    <property type="match status" value="1"/>
</dbReference>
<feature type="transmembrane region" description="Helical" evidence="13">
    <location>
        <begin position="257"/>
        <end position="278"/>
    </location>
</feature>
<evidence type="ECO:0000256" key="8">
    <source>
        <dbReference type="ARBA" id="ARBA00022692"/>
    </source>
</evidence>
<proteinExistence type="inferred from homology"/>
<evidence type="ECO:0000256" key="1">
    <source>
        <dbReference type="ARBA" id="ARBA00003408"/>
    </source>
</evidence>
<feature type="transmembrane region" description="Helical" evidence="13">
    <location>
        <begin position="134"/>
        <end position="154"/>
    </location>
</feature>
<keyword evidence="10" id="KW-0406">Ion transport</keyword>
<feature type="transmembrane region" description="Helical" evidence="13">
    <location>
        <begin position="413"/>
        <end position="437"/>
    </location>
</feature>
<feature type="transmembrane region" description="Helical" evidence="13">
    <location>
        <begin position="356"/>
        <end position="379"/>
    </location>
</feature>
<dbReference type="PIRSF" id="PIRSF006603">
    <property type="entry name" value="DinF"/>
    <property type="match status" value="1"/>
</dbReference>
<sequence>MENNSSNLTEGSIGRRLITFAIPYLIANFVQALYGAVDMAVVGWFANSAGISAVSVGSQVMQIVTSMVSGLTMGGTILIAQYFGAKLEKDTKETISTMLTMFAAAGVGFTAVMFLCAPWVLSLLQTPPEAFEQALSYVRIASCGILFIFGYNAISAMLRGLGDSKSPLLFISIACLTNIALDLLMVGGMGMGPAGAALATILSQAVSMCLAILYLTRRDFIFDFKLQSFHMYKDKALKLLKIGLPVSLQESMVSVSFLFIAAIVNSLGVITSAAVGIAGKFTNFAMLPATAFSGAISALTAQNMGAGQPDRAKKSLLIAISMALGCGFLFFLWVQLAPQSVLHIFKADPQVTAAGIAYMRTFSIDYLLVAFVFCMNGFFNGCGRTVFSMANGLFSTLMVRVPLAYFLSRYIPGSLSGIGLAAPLASSTSLIFGLIYLKMGRWKQFQVE</sequence>
<dbReference type="InterPro" id="IPR002528">
    <property type="entry name" value="MATE_fam"/>
</dbReference>
<dbReference type="InterPro" id="IPR048279">
    <property type="entry name" value="MdtK-like"/>
</dbReference>
<feature type="transmembrane region" description="Helical" evidence="13">
    <location>
        <begin position="284"/>
        <end position="304"/>
    </location>
</feature>
<evidence type="ECO:0000256" key="3">
    <source>
        <dbReference type="ARBA" id="ARBA00010199"/>
    </source>
</evidence>
<accession>A0A6N2S1Z7</accession>
<evidence type="ECO:0000256" key="6">
    <source>
        <dbReference type="ARBA" id="ARBA00022449"/>
    </source>
</evidence>
<dbReference type="GO" id="GO:0042910">
    <property type="term" value="F:xenobiotic transmembrane transporter activity"/>
    <property type="evidence" value="ECO:0007669"/>
    <property type="project" value="InterPro"/>
</dbReference>
<dbReference type="GO" id="GO:0015297">
    <property type="term" value="F:antiporter activity"/>
    <property type="evidence" value="ECO:0007669"/>
    <property type="project" value="UniProtKB-KW"/>
</dbReference>
<dbReference type="InterPro" id="IPR050222">
    <property type="entry name" value="MATE_MdtK"/>
</dbReference>
<dbReference type="Pfam" id="PF01554">
    <property type="entry name" value="MatE"/>
    <property type="match status" value="2"/>
</dbReference>
<dbReference type="GO" id="GO:0005886">
    <property type="term" value="C:plasma membrane"/>
    <property type="evidence" value="ECO:0007669"/>
    <property type="project" value="UniProtKB-SubCell"/>
</dbReference>
<gene>
    <name evidence="14" type="primary">mdtK_1</name>
    <name evidence="14" type="ORF">AULFYP135_00719</name>
</gene>
<keyword evidence="8 13" id="KW-0812">Transmembrane</keyword>
<keyword evidence="5" id="KW-0813">Transport</keyword>
<evidence type="ECO:0000256" key="2">
    <source>
        <dbReference type="ARBA" id="ARBA00004651"/>
    </source>
</evidence>
<comment type="subcellular location">
    <subcellularLocation>
        <location evidence="2">Cell membrane</location>
        <topology evidence="2">Multi-pass membrane protein</topology>
    </subcellularLocation>
</comment>
<name>A0A6N2S1Z7_9FIRM</name>
<dbReference type="NCBIfam" id="TIGR00797">
    <property type="entry name" value="matE"/>
    <property type="match status" value="1"/>
</dbReference>
<comment type="similarity">
    <text evidence="3">Belongs to the multi antimicrobial extrusion (MATE) (TC 2.A.66.1) family.</text>
</comment>
<feature type="transmembrane region" description="Helical" evidence="13">
    <location>
        <begin position="194"/>
        <end position="215"/>
    </location>
</feature>
<evidence type="ECO:0000256" key="9">
    <source>
        <dbReference type="ARBA" id="ARBA00022989"/>
    </source>
</evidence>
<keyword evidence="11 13" id="KW-0472">Membrane</keyword>
<dbReference type="PANTHER" id="PTHR43298">
    <property type="entry name" value="MULTIDRUG RESISTANCE PROTEIN NORM-RELATED"/>
    <property type="match status" value="1"/>
</dbReference>
<keyword evidence="9 13" id="KW-1133">Transmembrane helix</keyword>
<reference evidence="14" key="1">
    <citation type="submission" date="2019-11" db="EMBL/GenBank/DDBJ databases">
        <authorList>
            <person name="Feng L."/>
        </authorList>
    </citation>
    <scope>NUCLEOTIDE SEQUENCE</scope>
    <source>
        <strain evidence="14">AundefinedLFYP135</strain>
    </source>
</reference>
<evidence type="ECO:0000256" key="13">
    <source>
        <dbReference type="SAM" id="Phobius"/>
    </source>
</evidence>
<feature type="transmembrane region" description="Helical" evidence="13">
    <location>
        <begin position="66"/>
        <end position="85"/>
    </location>
</feature>
<evidence type="ECO:0000313" key="14">
    <source>
        <dbReference type="EMBL" id="VYS87327.1"/>
    </source>
</evidence>
<evidence type="ECO:0000256" key="10">
    <source>
        <dbReference type="ARBA" id="ARBA00023065"/>
    </source>
</evidence>
<feature type="transmembrane region" description="Helical" evidence="13">
    <location>
        <begin position="316"/>
        <end position="336"/>
    </location>
</feature>
<evidence type="ECO:0000256" key="11">
    <source>
        <dbReference type="ARBA" id="ARBA00023136"/>
    </source>
</evidence>
<dbReference type="EMBL" id="CACRSL010000003">
    <property type="protein sequence ID" value="VYS87327.1"/>
    <property type="molecule type" value="Genomic_DNA"/>
</dbReference>
<feature type="transmembrane region" description="Helical" evidence="13">
    <location>
        <begin position="97"/>
        <end position="122"/>
    </location>
</feature>
<dbReference type="AlphaFoldDB" id="A0A6N2S1Z7"/>
<feature type="transmembrane region" description="Helical" evidence="13">
    <location>
        <begin position="166"/>
        <end position="188"/>
    </location>
</feature>
<comment type="function">
    <text evidence="1">Multidrug efflux pump.</text>
</comment>
<keyword evidence="6" id="KW-0050">Antiport</keyword>